<keyword evidence="3" id="KW-1185">Reference proteome</keyword>
<feature type="domain" description="Methyltransferase type 11" evidence="1">
    <location>
        <begin position="27"/>
        <end position="121"/>
    </location>
</feature>
<keyword evidence="2" id="KW-0489">Methyltransferase</keyword>
<protein>
    <submittedName>
        <fullName evidence="2">Methyltransferase domain-containing protein</fullName>
    </submittedName>
</protein>
<dbReference type="InterPro" id="IPR052356">
    <property type="entry name" value="Thiol_S-MT"/>
</dbReference>
<reference evidence="2 3" key="1">
    <citation type="submission" date="2024-06" db="EMBL/GenBank/DDBJ databases">
        <title>The Natural Products Discovery Center: Release of the First 8490 Sequenced Strains for Exploring Actinobacteria Biosynthetic Diversity.</title>
        <authorList>
            <person name="Kalkreuter E."/>
            <person name="Kautsar S.A."/>
            <person name="Yang D."/>
            <person name="Bader C.D."/>
            <person name="Teijaro C.N."/>
            <person name="Fluegel L."/>
            <person name="Davis C.M."/>
            <person name="Simpson J.R."/>
            <person name="Lauterbach L."/>
            <person name="Steele A.D."/>
            <person name="Gui C."/>
            <person name="Meng S."/>
            <person name="Li G."/>
            <person name="Viehrig K."/>
            <person name="Ye F."/>
            <person name="Su P."/>
            <person name="Kiefer A.F."/>
            <person name="Nichols A."/>
            <person name="Cepeda A.J."/>
            <person name="Yan W."/>
            <person name="Fan B."/>
            <person name="Jiang Y."/>
            <person name="Adhikari A."/>
            <person name="Zheng C.-J."/>
            <person name="Schuster L."/>
            <person name="Cowan T.M."/>
            <person name="Smanski M.J."/>
            <person name="Chevrette M.G."/>
            <person name="De Carvalho L.P.S."/>
            <person name="Shen B."/>
        </authorList>
    </citation>
    <scope>NUCLEOTIDE SEQUENCE [LARGE SCALE GENOMIC DNA]</scope>
    <source>
        <strain evidence="2 3">NPDC050100</strain>
    </source>
</reference>
<evidence type="ECO:0000259" key="1">
    <source>
        <dbReference type="Pfam" id="PF08241"/>
    </source>
</evidence>
<dbReference type="EMBL" id="JBFALK010000019">
    <property type="protein sequence ID" value="MEV0972938.1"/>
    <property type="molecule type" value="Genomic_DNA"/>
</dbReference>
<dbReference type="PANTHER" id="PTHR45036:SF1">
    <property type="entry name" value="METHYLTRANSFERASE LIKE 7A"/>
    <property type="match status" value="1"/>
</dbReference>
<dbReference type="GO" id="GO:0032259">
    <property type="term" value="P:methylation"/>
    <property type="evidence" value="ECO:0007669"/>
    <property type="project" value="UniProtKB-KW"/>
</dbReference>
<dbReference type="Proteomes" id="UP001551675">
    <property type="component" value="Unassembled WGS sequence"/>
</dbReference>
<comment type="caution">
    <text evidence="2">The sequence shown here is derived from an EMBL/GenBank/DDBJ whole genome shotgun (WGS) entry which is preliminary data.</text>
</comment>
<sequence>MRIGRGDDCRPTWQRDRLLRALGGTVLEIGAGDGVKLTCYPAEVDEIVLVEPDPFLRATARIASAACATPSRILDGDPARLPVPDASYDAVVCSLILCCTPQLETTLAEVRRVLRRGGELRFYEHQRSDLTAVALAQSVVTPLWSRVSGGCHLSRDIVTAIRRAGFIVERLDRFTFCHVTHTIGAARRA</sequence>
<proteinExistence type="predicted"/>
<dbReference type="InterPro" id="IPR013216">
    <property type="entry name" value="Methyltransf_11"/>
</dbReference>
<dbReference type="InterPro" id="IPR029063">
    <property type="entry name" value="SAM-dependent_MTases_sf"/>
</dbReference>
<organism evidence="2 3">
    <name type="scientific">Microtetraspora glauca</name>
    <dbReference type="NCBI Taxonomy" id="1996"/>
    <lineage>
        <taxon>Bacteria</taxon>
        <taxon>Bacillati</taxon>
        <taxon>Actinomycetota</taxon>
        <taxon>Actinomycetes</taxon>
        <taxon>Streptosporangiales</taxon>
        <taxon>Streptosporangiaceae</taxon>
        <taxon>Microtetraspora</taxon>
    </lineage>
</organism>
<name>A0ABV3GMU8_MICGL</name>
<dbReference type="CDD" id="cd02440">
    <property type="entry name" value="AdoMet_MTases"/>
    <property type="match status" value="1"/>
</dbReference>
<evidence type="ECO:0000313" key="2">
    <source>
        <dbReference type="EMBL" id="MEV0972938.1"/>
    </source>
</evidence>
<dbReference type="Pfam" id="PF08241">
    <property type="entry name" value="Methyltransf_11"/>
    <property type="match status" value="1"/>
</dbReference>
<dbReference type="SUPFAM" id="SSF53335">
    <property type="entry name" value="S-adenosyl-L-methionine-dependent methyltransferases"/>
    <property type="match status" value="1"/>
</dbReference>
<dbReference type="PANTHER" id="PTHR45036">
    <property type="entry name" value="METHYLTRANSFERASE LIKE 7B"/>
    <property type="match status" value="1"/>
</dbReference>
<dbReference type="Gene3D" id="3.40.50.150">
    <property type="entry name" value="Vaccinia Virus protein VP39"/>
    <property type="match status" value="1"/>
</dbReference>
<dbReference type="RefSeq" id="WP_358138364.1">
    <property type="nucleotide sequence ID" value="NZ_JBFALK010000019.1"/>
</dbReference>
<gene>
    <name evidence="2" type="ORF">AB0I59_30405</name>
</gene>
<keyword evidence="2" id="KW-0808">Transferase</keyword>
<accession>A0ABV3GMU8</accession>
<dbReference type="GO" id="GO:0008168">
    <property type="term" value="F:methyltransferase activity"/>
    <property type="evidence" value="ECO:0007669"/>
    <property type="project" value="UniProtKB-KW"/>
</dbReference>
<evidence type="ECO:0000313" key="3">
    <source>
        <dbReference type="Proteomes" id="UP001551675"/>
    </source>
</evidence>